<name>A0A2A4G311_9FLAO</name>
<dbReference type="Gene3D" id="2.60.40.3140">
    <property type="match status" value="1"/>
</dbReference>
<keyword evidence="1" id="KW-0732">Signal</keyword>
<dbReference type="InterPro" id="IPR002931">
    <property type="entry name" value="Transglutaminase-like"/>
</dbReference>
<dbReference type="Gene3D" id="3.10.620.30">
    <property type="match status" value="1"/>
</dbReference>
<reference evidence="3 4" key="1">
    <citation type="submission" date="2017-04" db="EMBL/GenBank/DDBJ databases">
        <title>A new member of the family Flavobacteriaceae isolated from ascidians.</title>
        <authorList>
            <person name="Chen L."/>
        </authorList>
    </citation>
    <scope>NUCLEOTIDE SEQUENCE [LARGE SCALE GENOMIC DNA]</scope>
    <source>
        <strain evidence="3 4">HQA918</strain>
    </source>
</reference>
<dbReference type="RefSeq" id="WP_097443313.1">
    <property type="nucleotide sequence ID" value="NZ_NBWU01000005.1"/>
</dbReference>
<evidence type="ECO:0000313" key="4">
    <source>
        <dbReference type="Proteomes" id="UP000219559"/>
    </source>
</evidence>
<organism evidence="3 4">
    <name type="scientific">Sediminicola luteus</name>
    <dbReference type="NCBI Taxonomy" id="319238"/>
    <lineage>
        <taxon>Bacteria</taxon>
        <taxon>Pseudomonadati</taxon>
        <taxon>Bacteroidota</taxon>
        <taxon>Flavobacteriia</taxon>
        <taxon>Flavobacteriales</taxon>
        <taxon>Flavobacteriaceae</taxon>
        <taxon>Sediminicola</taxon>
    </lineage>
</organism>
<evidence type="ECO:0000313" key="3">
    <source>
        <dbReference type="EMBL" id="PCE63359.1"/>
    </source>
</evidence>
<feature type="domain" description="Transglutaminase-like" evidence="2">
    <location>
        <begin position="318"/>
        <end position="392"/>
    </location>
</feature>
<dbReference type="Proteomes" id="UP000219559">
    <property type="component" value="Unassembled WGS sequence"/>
</dbReference>
<evidence type="ECO:0000256" key="1">
    <source>
        <dbReference type="SAM" id="SignalP"/>
    </source>
</evidence>
<dbReference type="OrthoDB" id="98874at2"/>
<dbReference type="SUPFAM" id="SSF54001">
    <property type="entry name" value="Cysteine proteinases"/>
    <property type="match status" value="1"/>
</dbReference>
<accession>A0A2A4G311</accession>
<feature type="chain" id="PRO_5011997417" description="Transglutaminase-like domain-containing protein" evidence="1">
    <location>
        <begin position="20"/>
        <end position="669"/>
    </location>
</feature>
<evidence type="ECO:0000259" key="2">
    <source>
        <dbReference type="Pfam" id="PF01841"/>
    </source>
</evidence>
<feature type="signal peptide" evidence="1">
    <location>
        <begin position="1"/>
        <end position="19"/>
    </location>
</feature>
<sequence>MRFLTLLLFCSLTTMGLRAQEVKFGKVSKEELEQKFYPQDSTADAAVLYRRVRVSYKTSPGGGFIQETFIHEKIKLYNKDGFDFATITEGLFEISGEEETAYGFKAYTYNLVDGKVEKTKLKNSELISEKKNKNWQVKKFTMPNLQEGSIIEYQYTIGSPFTWLIDEIDLQYNIPIQKEEVQLAIPEYYVFKPLMKGYLPINPKASRDSKQMQLSYRRNADAGGVKTERVVTNITVNMNVVDIKMQDVPALKEEPFVNSMDNYRSAINYELQYTKFPNSAIENYTTTWKDIVKDIYDASSFGDQLDRKRYFKDDLATILGGLNTETEKTLAVFNHVQKNMTWNGTYGYYTDEGVKKAYETKSGNVADINLTMVAMLRAAGLNSDPVLVSTRNNGIPLFPTKEGFDYVVATVEADGKQLLLDATSKYTKPNMLPVRTINWAGRIVKEGGVSEPISMIPSYVSREIIMMNGTLDGEGVIEGKIRRICKDYVGYGFRVNNNELDEETYLGNLEEKYKGVEIENYEVRDKTDKNKPVTEVFEVLAEESVELIGDKMYFSPLLWFANEENVFKRDQREYPIDFGYPWQDKHVMSITIPEGYQIESIPEAINISLPENMGKFTMRVVPKGNKSIQVLSELGFNEAVIPAMEYPHIKEFYKKVVEKQTEKVVLSKI</sequence>
<dbReference type="InterPro" id="IPR038765">
    <property type="entry name" value="Papain-like_cys_pep_sf"/>
</dbReference>
<comment type="caution">
    <text evidence="3">The sequence shown here is derived from an EMBL/GenBank/DDBJ whole genome shotgun (WGS) entry which is preliminary data.</text>
</comment>
<dbReference type="Gene3D" id="2.60.120.1130">
    <property type="match status" value="1"/>
</dbReference>
<keyword evidence="4" id="KW-1185">Reference proteome</keyword>
<dbReference type="AlphaFoldDB" id="A0A2A4G311"/>
<protein>
    <recommendedName>
        <fullName evidence="2">Transglutaminase-like domain-containing protein</fullName>
    </recommendedName>
</protein>
<dbReference type="Pfam" id="PF01841">
    <property type="entry name" value="Transglut_core"/>
    <property type="match status" value="1"/>
</dbReference>
<proteinExistence type="predicted"/>
<gene>
    <name evidence="3" type="ORF">B7P33_14160</name>
</gene>
<dbReference type="EMBL" id="NBWU01000005">
    <property type="protein sequence ID" value="PCE63359.1"/>
    <property type="molecule type" value="Genomic_DNA"/>
</dbReference>